<dbReference type="InterPro" id="IPR050074">
    <property type="entry name" value="DHO_dehydrogenase"/>
</dbReference>
<dbReference type="EMBL" id="PJQD01000018">
    <property type="protein sequence ID" value="POY75282.1"/>
    <property type="molecule type" value="Genomic_DNA"/>
</dbReference>
<sequence>MLRLASRRAALPTRRAAVRFLATKPPLPPPETMPLPAPASIPLPPPSTPETATAAPVAPPPAAAPATEAPPAPTPEPLVPKGDAFPKVEIPKPSAPKLLEIPPAPPVLHEAAAAGRGAASRLKSLLKSTLLFLGTGALLVYAYDSQAGIHRWVIQPAFMALTKDDPELAHEIAVKILSQNMGPVDCGKDDESLAFELWGKKFDNPIGIAAGFDKHAEAIDGLFNLGFGYVEVGSITPEAQPGNPKPRVFRVEESQSVVNRYGFNSEGHAAALARLRRRVLKFVSDYAALLPPALFPEQPAHAGIAEGFDPVEAYLASKEGSGAAPADAVGMPRSLQPGKVLGINLGKNKVSDPDSIDDFVKGVASLGPYADVLIVNVSSPNTPGLRNLQRKGMLSELLEGVVNARNLLPTSVKPPVLVKVAPDLDEEQLSDIAYAARTAGIDGVIVSNTTISRPASAGKSLVLQETGGLSGPPVKELALKALSGLYEQTDGKIPLIGCGGISSGQDALDYAKAGASLVQLYTGFVYGGVGLPRRIKDELAELLKKEGKAWKDVIGSGRPPKKVAPAAPSAPATDSPAPSQPSEEDFNKGLTEAKEELEALFKELARVDKTDAPIASESAEAPVAVAPKDAAAPVAVETPVPAPVAESIPSPAAEPPTASAAAATAQVPPTGAPSPSDPAAMPTIVRTAPKPKIDETPLAVPAEALLDEKAIAALLDPAAAQVQAGKTSDPQAGREKLAEAGEKANPLKGDKRWV</sequence>
<dbReference type="PANTHER" id="PTHR48109:SF4">
    <property type="entry name" value="DIHYDROOROTATE DEHYDROGENASE (QUINONE), MITOCHONDRIAL"/>
    <property type="match status" value="1"/>
</dbReference>
<gene>
    <name evidence="14" type="ORF">BMF94_1652</name>
</gene>
<evidence type="ECO:0000256" key="8">
    <source>
        <dbReference type="ARBA" id="ARBA00023002"/>
    </source>
</evidence>
<dbReference type="Proteomes" id="UP000237144">
    <property type="component" value="Unassembled WGS sequence"/>
</dbReference>
<comment type="pathway">
    <text evidence="2 11">Pyrimidine metabolism; UMP biosynthesis via de novo pathway; orotate from (S)-dihydroorotate (quinone route): step 1/1.</text>
</comment>
<dbReference type="CDD" id="cd04738">
    <property type="entry name" value="DHOD_2_like"/>
    <property type="match status" value="1"/>
</dbReference>
<feature type="compositionally biased region" description="Basic and acidic residues" evidence="12">
    <location>
        <begin position="732"/>
        <end position="742"/>
    </location>
</feature>
<evidence type="ECO:0000256" key="9">
    <source>
        <dbReference type="ARBA" id="ARBA00023136"/>
    </source>
</evidence>
<dbReference type="AlphaFoldDB" id="A0A2S5BET9"/>
<keyword evidence="9" id="KW-0472">Membrane</keyword>
<evidence type="ECO:0000256" key="5">
    <source>
        <dbReference type="ARBA" id="ARBA00017599"/>
    </source>
</evidence>
<dbReference type="EC" id="1.3.5.2" evidence="4 11"/>
<dbReference type="GO" id="GO:0006207">
    <property type="term" value="P:'de novo' pyrimidine nucleobase biosynthetic process"/>
    <property type="evidence" value="ECO:0007669"/>
    <property type="project" value="InterPro"/>
</dbReference>
<proteinExistence type="inferred from homology"/>
<evidence type="ECO:0000256" key="3">
    <source>
        <dbReference type="ARBA" id="ARBA00005359"/>
    </source>
</evidence>
<evidence type="ECO:0000256" key="6">
    <source>
        <dbReference type="ARBA" id="ARBA00022630"/>
    </source>
</evidence>
<feature type="region of interest" description="Disordered" evidence="12">
    <location>
        <begin position="644"/>
        <end position="683"/>
    </location>
</feature>
<keyword evidence="7 11" id="KW-0288">FMN</keyword>
<feature type="compositionally biased region" description="Pro residues" evidence="12">
    <location>
        <begin position="57"/>
        <end position="78"/>
    </location>
</feature>
<feature type="region of interest" description="Disordered" evidence="12">
    <location>
        <begin position="21"/>
        <end position="84"/>
    </location>
</feature>
<keyword evidence="6 11" id="KW-0285">Flavoprotein</keyword>
<evidence type="ECO:0000313" key="14">
    <source>
        <dbReference type="EMBL" id="POY75282.1"/>
    </source>
</evidence>
<evidence type="ECO:0000256" key="12">
    <source>
        <dbReference type="SAM" id="MobiDB-lite"/>
    </source>
</evidence>
<organism evidence="14 15">
    <name type="scientific">Rhodotorula taiwanensis</name>
    <dbReference type="NCBI Taxonomy" id="741276"/>
    <lineage>
        <taxon>Eukaryota</taxon>
        <taxon>Fungi</taxon>
        <taxon>Dikarya</taxon>
        <taxon>Basidiomycota</taxon>
        <taxon>Pucciniomycotina</taxon>
        <taxon>Microbotryomycetes</taxon>
        <taxon>Sporidiobolales</taxon>
        <taxon>Sporidiobolaceae</taxon>
        <taxon>Rhodotorula</taxon>
    </lineage>
</organism>
<evidence type="ECO:0000256" key="4">
    <source>
        <dbReference type="ARBA" id="ARBA00012791"/>
    </source>
</evidence>
<dbReference type="GO" id="GO:0106430">
    <property type="term" value="F:dihydroorotate dehydrogenase (quinone) activity"/>
    <property type="evidence" value="ECO:0007669"/>
    <property type="project" value="UniProtKB-EC"/>
</dbReference>
<dbReference type="InterPro" id="IPR005720">
    <property type="entry name" value="Dihydroorotate_DH_cat"/>
</dbReference>
<evidence type="ECO:0000256" key="1">
    <source>
        <dbReference type="ARBA" id="ARBA00004370"/>
    </source>
</evidence>
<evidence type="ECO:0000313" key="15">
    <source>
        <dbReference type="Proteomes" id="UP000237144"/>
    </source>
</evidence>
<dbReference type="UniPathway" id="UPA00070">
    <property type="reaction ID" value="UER00946"/>
</dbReference>
<feature type="compositionally biased region" description="Pro residues" evidence="12">
    <location>
        <begin position="25"/>
        <end position="48"/>
    </location>
</feature>
<feature type="compositionally biased region" description="Low complexity" evidence="12">
    <location>
        <begin position="564"/>
        <end position="581"/>
    </location>
</feature>
<dbReference type="InterPro" id="IPR005719">
    <property type="entry name" value="Dihydroorotate_DH_2"/>
</dbReference>
<evidence type="ECO:0000256" key="11">
    <source>
        <dbReference type="RuleBase" id="RU361255"/>
    </source>
</evidence>
<comment type="caution">
    <text evidence="14">The sequence shown here is derived from an EMBL/GenBank/DDBJ whole genome shotgun (WGS) entry which is preliminary data.</text>
</comment>
<dbReference type="GO" id="GO:0044205">
    <property type="term" value="P:'de novo' UMP biosynthetic process"/>
    <property type="evidence" value="ECO:0007669"/>
    <property type="project" value="UniProtKB-UniPathway"/>
</dbReference>
<comment type="cofactor">
    <cofactor evidence="11">
        <name>FMN</name>
        <dbReference type="ChEBI" id="CHEBI:58210"/>
    </cofactor>
    <text evidence="11">Binds 1 FMN per subunit.</text>
</comment>
<dbReference type="PANTHER" id="PTHR48109">
    <property type="entry name" value="DIHYDROOROTATE DEHYDROGENASE (QUINONE), MITOCHONDRIAL-RELATED"/>
    <property type="match status" value="1"/>
</dbReference>
<comment type="catalytic activity">
    <reaction evidence="10 11">
        <text>(S)-dihydroorotate + a quinone = orotate + a quinol</text>
        <dbReference type="Rhea" id="RHEA:30187"/>
        <dbReference type="ChEBI" id="CHEBI:24646"/>
        <dbReference type="ChEBI" id="CHEBI:30839"/>
        <dbReference type="ChEBI" id="CHEBI:30864"/>
        <dbReference type="ChEBI" id="CHEBI:132124"/>
        <dbReference type="EC" id="1.3.5.2"/>
    </reaction>
</comment>
<keyword evidence="11" id="KW-0999">Mitochondrion inner membrane</keyword>
<feature type="domain" description="Dihydroorotate dehydrogenase catalytic" evidence="13">
    <location>
        <begin position="193"/>
        <end position="543"/>
    </location>
</feature>
<dbReference type="InterPro" id="IPR013785">
    <property type="entry name" value="Aldolase_TIM"/>
</dbReference>
<comment type="similarity">
    <text evidence="3 11">Belongs to the dihydroorotate dehydrogenase family. Type 2 subfamily.</text>
</comment>
<reference evidence="14 15" key="1">
    <citation type="journal article" date="2018" name="Front. Microbiol.">
        <title>Prospects for Fungal Bioremediation of Acidic Radioactive Waste Sites: Characterization and Genome Sequence of Rhodotorula taiwanensis MD1149.</title>
        <authorList>
            <person name="Tkavc R."/>
            <person name="Matrosova V.Y."/>
            <person name="Grichenko O.E."/>
            <person name="Gostincar C."/>
            <person name="Volpe R.P."/>
            <person name="Klimenkova P."/>
            <person name="Gaidamakova E.K."/>
            <person name="Zhou C.E."/>
            <person name="Stewart B.J."/>
            <person name="Lyman M.G."/>
            <person name="Malfatti S.A."/>
            <person name="Rubinfeld B."/>
            <person name="Courtot M."/>
            <person name="Singh J."/>
            <person name="Dalgard C.L."/>
            <person name="Hamilton T."/>
            <person name="Frey K.G."/>
            <person name="Gunde-Cimerman N."/>
            <person name="Dugan L."/>
            <person name="Daly M.J."/>
        </authorList>
    </citation>
    <scope>NUCLEOTIDE SEQUENCE [LARGE SCALE GENOMIC DNA]</scope>
    <source>
        <strain evidence="14 15">MD1149</strain>
    </source>
</reference>
<comment type="subcellular location">
    <subcellularLocation>
        <location evidence="1">Membrane</location>
    </subcellularLocation>
    <subcellularLocation>
        <location evidence="11">Mitochondrion inner membrane</location>
        <topology evidence="11">Single-pass membrane protein</topology>
    </subcellularLocation>
</comment>
<dbReference type="NCBIfam" id="TIGR01036">
    <property type="entry name" value="pyrD_sub2"/>
    <property type="match status" value="1"/>
</dbReference>
<feature type="region of interest" description="Disordered" evidence="12">
    <location>
        <begin position="721"/>
        <end position="754"/>
    </location>
</feature>
<protein>
    <recommendedName>
        <fullName evidence="5 11">Dihydroorotate dehydrogenase (quinone), mitochondrial</fullName>
        <shortName evidence="11">DHOdehase</shortName>
        <ecNumber evidence="4 11">1.3.5.2</ecNumber>
    </recommendedName>
</protein>
<keyword evidence="8 11" id="KW-0560">Oxidoreductase</keyword>
<evidence type="ECO:0000256" key="7">
    <source>
        <dbReference type="ARBA" id="ARBA00022643"/>
    </source>
</evidence>
<keyword evidence="11" id="KW-0496">Mitochondrion</keyword>
<evidence type="ECO:0000256" key="2">
    <source>
        <dbReference type="ARBA" id="ARBA00005161"/>
    </source>
</evidence>
<dbReference type="OrthoDB" id="14784at2759"/>
<dbReference type="GO" id="GO:0005743">
    <property type="term" value="C:mitochondrial inner membrane"/>
    <property type="evidence" value="ECO:0007669"/>
    <property type="project" value="UniProtKB-SubCell"/>
</dbReference>
<name>A0A2S5BET9_9BASI</name>
<dbReference type="Gene3D" id="3.20.20.70">
    <property type="entry name" value="Aldolase class I"/>
    <property type="match status" value="1"/>
</dbReference>
<evidence type="ECO:0000256" key="10">
    <source>
        <dbReference type="ARBA" id="ARBA00048639"/>
    </source>
</evidence>
<feature type="region of interest" description="Disordered" evidence="12">
    <location>
        <begin position="553"/>
        <end position="586"/>
    </location>
</feature>
<accession>A0A2S5BET9</accession>
<dbReference type="STRING" id="741276.A0A2S5BET9"/>
<feature type="compositionally biased region" description="Low complexity" evidence="12">
    <location>
        <begin position="644"/>
        <end position="669"/>
    </location>
</feature>
<dbReference type="PROSITE" id="PS00911">
    <property type="entry name" value="DHODEHASE_1"/>
    <property type="match status" value="1"/>
</dbReference>
<dbReference type="SUPFAM" id="SSF51395">
    <property type="entry name" value="FMN-linked oxidoreductases"/>
    <property type="match status" value="1"/>
</dbReference>
<keyword evidence="15" id="KW-1185">Reference proteome</keyword>
<dbReference type="PROSITE" id="PS00912">
    <property type="entry name" value="DHODEHASE_2"/>
    <property type="match status" value="1"/>
</dbReference>
<dbReference type="InterPro" id="IPR001295">
    <property type="entry name" value="Dihydroorotate_DH_CS"/>
</dbReference>
<evidence type="ECO:0000259" key="13">
    <source>
        <dbReference type="Pfam" id="PF01180"/>
    </source>
</evidence>
<dbReference type="Pfam" id="PF01180">
    <property type="entry name" value="DHO_dh"/>
    <property type="match status" value="1"/>
</dbReference>